<reference evidence="3" key="2">
    <citation type="submission" date="2015-01" db="EMBL/GenBank/DDBJ databases">
        <title>Evolutionary Origins and Diversification of the Mycorrhizal Mutualists.</title>
        <authorList>
            <consortium name="DOE Joint Genome Institute"/>
            <consortium name="Mycorrhizal Genomics Consortium"/>
            <person name="Kohler A."/>
            <person name="Kuo A."/>
            <person name="Nagy L.G."/>
            <person name="Floudas D."/>
            <person name="Copeland A."/>
            <person name="Barry K.W."/>
            <person name="Cichocki N."/>
            <person name="Veneault-Fourrey C."/>
            <person name="LaButti K."/>
            <person name="Lindquist E.A."/>
            <person name="Lipzen A."/>
            <person name="Lundell T."/>
            <person name="Morin E."/>
            <person name="Murat C."/>
            <person name="Riley R."/>
            <person name="Ohm R."/>
            <person name="Sun H."/>
            <person name="Tunlid A."/>
            <person name="Henrissat B."/>
            <person name="Grigoriev I.V."/>
            <person name="Hibbett D.S."/>
            <person name="Martin F."/>
        </authorList>
    </citation>
    <scope>NUCLEOTIDE SEQUENCE [LARGE SCALE GENOMIC DNA]</scope>
    <source>
        <strain evidence="3">F 1598</strain>
    </source>
</reference>
<keyword evidence="3" id="KW-1185">Reference proteome</keyword>
<dbReference type="Proteomes" id="UP000054166">
    <property type="component" value="Unassembled WGS sequence"/>
</dbReference>
<feature type="signal peptide" evidence="1">
    <location>
        <begin position="1"/>
        <end position="16"/>
    </location>
</feature>
<accession>A0A0C3CHJ0</accession>
<evidence type="ECO:0000256" key="1">
    <source>
        <dbReference type="SAM" id="SignalP"/>
    </source>
</evidence>
<dbReference type="STRING" id="765440.A0A0C3CHJ0"/>
<name>A0A0C3CHJ0_PILCF</name>
<dbReference type="InParanoid" id="A0A0C3CHJ0"/>
<proteinExistence type="predicted"/>
<feature type="chain" id="PRO_5002162732" evidence="1">
    <location>
        <begin position="17"/>
        <end position="69"/>
    </location>
</feature>
<sequence>MCASGMVLIQFQLAEATLSVLVRNYTFELQDGPDTNLEIKRILLPRPNIVGEDECRTPLRVRRVDEHLK</sequence>
<keyword evidence="1" id="KW-0732">Signal</keyword>
<reference evidence="2 3" key="1">
    <citation type="submission" date="2014-04" db="EMBL/GenBank/DDBJ databases">
        <authorList>
            <consortium name="DOE Joint Genome Institute"/>
            <person name="Kuo A."/>
            <person name="Tarkka M."/>
            <person name="Buscot F."/>
            <person name="Kohler A."/>
            <person name="Nagy L.G."/>
            <person name="Floudas D."/>
            <person name="Copeland A."/>
            <person name="Barry K.W."/>
            <person name="Cichocki N."/>
            <person name="Veneault-Fourrey C."/>
            <person name="LaButti K."/>
            <person name="Lindquist E.A."/>
            <person name="Lipzen A."/>
            <person name="Lundell T."/>
            <person name="Morin E."/>
            <person name="Murat C."/>
            <person name="Sun H."/>
            <person name="Tunlid A."/>
            <person name="Henrissat B."/>
            <person name="Grigoriev I.V."/>
            <person name="Hibbett D.S."/>
            <person name="Martin F."/>
            <person name="Nordberg H.P."/>
            <person name="Cantor M.N."/>
            <person name="Hua S.X."/>
        </authorList>
    </citation>
    <scope>NUCLEOTIDE SEQUENCE [LARGE SCALE GENOMIC DNA]</scope>
    <source>
        <strain evidence="2 3">F 1598</strain>
    </source>
</reference>
<dbReference type="HOGENOM" id="CLU_2776789_0_0_1"/>
<evidence type="ECO:0000313" key="2">
    <source>
        <dbReference type="EMBL" id="KIM89257.1"/>
    </source>
</evidence>
<evidence type="ECO:0000313" key="3">
    <source>
        <dbReference type="Proteomes" id="UP000054166"/>
    </source>
</evidence>
<protein>
    <submittedName>
        <fullName evidence="2">Uncharacterized protein</fullName>
    </submittedName>
</protein>
<gene>
    <name evidence="2" type="ORF">PILCRDRAFT_813192</name>
</gene>
<dbReference type="EMBL" id="KN832975">
    <property type="protein sequence ID" value="KIM89257.1"/>
    <property type="molecule type" value="Genomic_DNA"/>
</dbReference>
<dbReference type="OrthoDB" id="1470350at2759"/>
<organism evidence="2 3">
    <name type="scientific">Piloderma croceum (strain F 1598)</name>
    <dbReference type="NCBI Taxonomy" id="765440"/>
    <lineage>
        <taxon>Eukaryota</taxon>
        <taxon>Fungi</taxon>
        <taxon>Dikarya</taxon>
        <taxon>Basidiomycota</taxon>
        <taxon>Agaricomycotina</taxon>
        <taxon>Agaricomycetes</taxon>
        <taxon>Agaricomycetidae</taxon>
        <taxon>Atheliales</taxon>
        <taxon>Atheliaceae</taxon>
        <taxon>Piloderma</taxon>
    </lineage>
</organism>
<dbReference type="AlphaFoldDB" id="A0A0C3CHJ0"/>